<evidence type="ECO:0000256" key="5">
    <source>
        <dbReference type="ARBA" id="ARBA00023136"/>
    </source>
</evidence>
<evidence type="ECO:0000256" key="2">
    <source>
        <dbReference type="ARBA" id="ARBA00007262"/>
    </source>
</evidence>
<evidence type="ECO:0000256" key="1">
    <source>
        <dbReference type="ARBA" id="ARBA00004141"/>
    </source>
</evidence>
<dbReference type="PANTHER" id="PTHR16932:SF38">
    <property type="entry name" value="INTERFERON ALPHA INDUCIBLE PROTEIN 46-RELATED"/>
    <property type="match status" value="1"/>
</dbReference>
<evidence type="ECO:0000256" key="4">
    <source>
        <dbReference type="ARBA" id="ARBA00022989"/>
    </source>
</evidence>
<dbReference type="Pfam" id="PF06140">
    <property type="entry name" value="Ifi-6-16"/>
    <property type="match status" value="1"/>
</dbReference>
<dbReference type="GO" id="GO:0097193">
    <property type="term" value="P:intrinsic apoptotic signaling pathway"/>
    <property type="evidence" value="ECO:0007669"/>
    <property type="project" value="TreeGrafter"/>
</dbReference>
<accession>A0A8C7H6H0</accession>
<dbReference type="InterPro" id="IPR009311">
    <property type="entry name" value="IFI6/IFI27-like"/>
</dbReference>
<dbReference type="Ensembl" id="ENSOKIT00005053948.1">
    <property type="protein sequence ID" value="ENSOKIP00005051104.1"/>
    <property type="gene ID" value="ENSOKIG00005021533.1"/>
</dbReference>
<sequence>MNKALCLSLLPLNITKSLLAYTIGLAVVLAPATLGVTGFTAAGIAAKSVAAGMMASAATASGGGVLAGSTVAVLQSAGAAGLAGSTTAVVAGVGGAVGWLTATAAGLI</sequence>
<keyword evidence="7" id="KW-1185">Reference proteome</keyword>
<comment type="subcellular location">
    <subcellularLocation>
        <location evidence="1">Membrane</location>
        <topology evidence="1">Multi-pass membrane protein</topology>
    </subcellularLocation>
</comment>
<keyword evidence="4" id="KW-1133">Transmembrane helix</keyword>
<dbReference type="Gene3D" id="6.10.110.10">
    <property type="match status" value="1"/>
</dbReference>
<reference evidence="6" key="1">
    <citation type="submission" date="2025-08" db="UniProtKB">
        <authorList>
            <consortium name="Ensembl"/>
        </authorList>
    </citation>
    <scope>IDENTIFICATION</scope>
</reference>
<dbReference type="GeneTree" id="ENSGT01120000272208"/>
<comment type="similarity">
    <text evidence="2">Belongs to the IFI6/IFI27 family.</text>
</comment>
<protein>
    <submittedName>
        <fullName evidence="6">Interferon alpha-inducible protein 27-like protein 2A</fullName>
    </submittedName>
</protein>
<dbReference type="AlphaFoldDB" id="A0A8C7H6H0"/>
<organism evidence="6 7">
    <name type="scientific">Oncorhynchus kisutch</name>
    <name type="common">Coho salmon</name>
    <name type="synonym">Salmo kisutch</name>
    <dbReference type="NCBI Taxonomy" id="8019"/>
    <lineage>
        <taxon>Eukaryota</taxon>
        <taxon>Metazoa</taxon>
        <taxon>Chordata</taxon>
        <taxon>Craniata</taxon>
        <taxon>Vertebrata</taxon>
        <taxon>Euteleostomi</taxon>
        <taxon>Actinopterygii</taxon>
        <taxon>Neopterygii</taxon>
        <taxon>Teleostei</taxon>
        <taxon>Protacanthopterygii</taxon>
        <taxon>Salmoniformes</taxon>
        <taxon>Salmonidae</taxon>
        <taxon>Salmoninae</taxon>
        <taxon>Oncorhynchus</taxon>
    </lineage>
</organism>
<evidence type="ECO:0000313" key="6">
    <source>
        <dbReference type="Ensembl" id="ENSOKIP00005051104.1"/>
    </source>
</evidence>
<keyword evidence="3" id="KW-0812">Transmembrane</keyword>
<reference evidence="6" key="2">
    <citation type="submission" date="2025-09" db="UniProtKB">
        <authorList>
            <consortium name="Ensembl"/>
        </authorList>
    </citation>
    <scope>IDENTIFICATION</scope>
</reference>
<name>A0A8C7H6H0_ONCKI</name>
<dbReference type="Proteomes" id="UP000694557">
    <property type="component" value="Unassembled WGS sequence"/>
</dbReference>
<dbReference type="GO" id="GO:0031966">
    <property type="term" value="C:mitochondrial membrane"/>
    <property type="evidence" value="ECO:0007669"/>
    <property type="project" value="TreeGrafter"/>
</dbReference>
<evidence type="ECO:0000256" key="3">
    <source>
        <dbReference type="ARBA" id="ARBA00022692"/>
    </source>
</evidence>
<dbReference type="InterPro" id="IPR038213">
    <property type="entry name" value="IFI6/IFI27-like_sf"/>
</dbReference>
<dbReference type="PANTHER" id="PTHR16932">
    <property type="entry name" value="INTERFERON ALPHA-INDUCIBLE PROTEIN 27"/>
    <property type="match status" value="1"/>
</dbReference>
<dbReference type="GO" id="GO:0001836">
    <property type="term" value="P:release of cytochrome c from mitochondria"/>
    <property type="evidence" value="ECO:0007669"/>
    <property type="project" value="TreeGrafter"/>
</dbReference>
<gene>
    <name evidence="6" type="primary">LOC109887955</name>
</gene>
<proteinExistence type="inferred from homology"/>
<keyword evidence="5" id="KW-0472">Membrane</keyword>
<evidence type="ECO:0000313" key="7">
    <source>
        <dbReference type="Proteomes" id="UP000694557"/>
    </source>
</evidence>